<dbReference type="STRING" id="1355015.LK06_019400"/>
<name>A0A221P163_9ACTN</name>
<dbReference type="OrthoDB" id="9950080at2"/>
<evidence type="ECO:0000313" key="1">
    <source>
        <dbReference type="EMBL" id="ASN26003.1"/>
    </source>
</evidence>
<dbReference type="Proteomes" id="UP000031501">
    <property type="component" value="Chromosome"/>
</dbReference>
<dbReference type="RefSeq" id="WP_043435976.1">
    <property type="nucleotide sequence ID" value="NZ_CP021080.1"/>
</dbReference>
<proteinExistence type="predicted"/>
<gene>
    <name evidence="1" type="ORF">LK07_20565</name>
</gene>
<protein>
    <submittedName>
        <fullName evidence="1">Uncharacterized protein</fullName>
    </submittedName>
</protein>
<accession>A0A221P163</accession>
<dbReference type="KEGG" id="splu:LK06_019400"/>
<keyword evidence="2" id="KW-1185">Reference proteome</keyword>
<dbReference type="AlphaFoldDB" id="A0A221P163"/>
<evidence type="ECO:0000313" key="2">
    <source>
        <dbReference type="Proteomes" id="UP000031501"/>
    </source>
</evidence>
<sequence>MGELLPFGNGEIARTRRDIKKAQLKLDGLAEFNGQAMSYTQMLDVRRQLLTANNPTVGPLLEQLEISFVLEAQRIQSTMYRGI</sequence>
<organism evidence="1 2">
    <name type="scientific">Streptomyces pluripotens</name>
    <dbReference type="NCBI Taxonomy" id="1355015"/>
    <lineage>
        <taxon>Bacteria</taxon>
        <taxon>Bacillati</taxon>
        <taxon>Actinomycetota</taxon>
        <taxon>Actinomycetes</taxon>
        <taxon>Kitasatosporales</taxon>
        <taxon>Streptomycetaceae</taxon>
        <taxon>Streptomyces</taxon>
    </lineage>
</organism>
<dbReference type="EMBL" id="CP022433">
    <property type="protein sequence ID" value="ASN26003.1"/>
    <property type="molecule type" value="Genomic_DNA"/>
</dbReference>
<reference evidence="1 2" key="1">
    <citation type="submission" date="2017-07" db="EMBL/GenBank/DDBJ databases">
        <title>Genome sequence of Streptomyces pluripotens MUSC 137T.</title>
        <authorList>
            <person name="Ser H.-L."/>
            <person name="Lee L.-H."/>
        </authorList>
    </citation>
    <scope>NUCLEOTIDE SEQUENCE [LARGE SCALE GENOMIC DNA]</scope>
    <source>
        <strain evidence="1 2">MUSC 137</strain>
    </source>
</reference>